<evidence type="ECO:0000259" key="2">
    <source>
        <dbReference type="Pfam" id="PF03413"/>
    </source>
</evidence>
<dbReference type="InterPro" id="IPR025711">
    <property type="entry name" value="PepSY"/>
</dbReference>
<dbReference type="PANTHER" id="PTHR34219">
    <property type="entry name" value="IRON-REGULATED INNER MEMBRANE PROTEIN-RELATED"/>
    <property type="match status" value="1"/>
</dbReference>
<dbReference type="STRING" id="929556.Solca_2867"/>
<feature type="transmembrane region" description="Helical" evidence="1">
    <location>
        <begin position="197"/>
        <end position="220"/>
    </location>
</feature>
<dbReference type="EMBL" id="CP003349">
    <property type="protein sequence ID" value="AFD07890.1"/>
    <property type="molecule type" value="Genomic_DNA"/>
</dbReference>
<dbReference type="eggNOG" id="COG3182">
    <property type="taxonomic scope" value="Bacteria"/>
</dbReference>
<dbReference type="OrthoDB" id="111691at2"/>
<dbReference type="RefSeq" id="WP_014681117.1">
    <property type="nucleotide sequence ID" value="NC_017770.1"/>
</dbReference>
<dbReference type="KEGG" id="scn:Solca_2867"/>
<keyword evidence="1" id="KW-1133">Transmembrane helix</keyword>
<dbReference type="PANTHER" id="PTHR34219:SF3">
    <property type="entry name" value="BLL7967 PROTEIN"/>
    <property type="match status" value="1"/>
</dbReference>
<dbReference type="HOGENOM" id="CLU_031962_2_0_10"/>
<dbReference type="Pfam" id="PF03929">
    <property type="entry name" value="PepSY_TM"/>
    <property type="match status" value="1"/>
</dbReference>
<dbReference type="AlphaFoldDB" id="H8KW98"/>
<feature type="transmembrane region" description="Helical" evidence="1">
    <location>
        <begin position="12"/>
        <end position="36"/>
    </location>
</feature>
<organism evidence="3 4">
    <name type="scientific">Solitalea canadensis (strain ATCC 29591 / DSM 3403 / JCM 21819 / LMG 8368 / NBRC 15130 / NCIMB 12057 / USAM 9D)</name>
    <name type="common">Flexibacter canadensis</name>
    <dbReference type="NCBI Taxonomy" id="929556"/>
    <lineage>
        <taxon>Bacteria</taxon>
        <taxon>Pseudomonadati</taxon>
        <taxon>Bacteroidota</taxon>
        <taxon>Sphingobacteriia</taxon>
        <taxon>Sphingobacteriales</taxon>
        <taxon>Sphingobacteriaceae</taxon>
        <taxon>Solitalea</taxon>
    </lineage>
</organism>
<protein>
    <submittedName>
        <fullName evidence="3">Putative iron-regulated membrane protein</fullName>
    </submittedName>
</protein>
<reference evidence="3" key="1">
    <citation type="submission" date="2012-02" db="EMBL/GenBank/DDBJ databases">
        <title>The complete genome of Solitalea canadensis DSM 3403.</title>
        <authorList>
            <consortium name="US DOE Joint Genome Institute (JGI-PGF)"/>
            <person name="Lucas S."/>
            <person name="Copeland A."/>
            <person name="Lapidus A."/>
            <person name="Glavina del Rio T."/>
            <person name="Dalin E."/>
            <person name="Tice H."/>
            <person name="Bruce D."/>
            <person name="Goodwin L."/>
            <person name="Pitluck S."/>
            <person name="Peters L."/>
            <person name="Ovchinnikova G."/>
            <person name="Lu M."/>
            <person name="Kyrpides N."/>
            <person name="Mavromatis K."/>
            <person name="Ivanova N."/>
            <person name="Brettin T."/>
            <person name="Detter J.C."/>
            <person name="Han C."/>
            <person name="Larimer F."/>
            <person name="Land M."/>
            <person name="Hauser L."/>
            <person name="Markowitz V."/>
            <person name="Cheng J.-F."/>
            <person name="Hugenholtz P."/>
            <person name="Woyke T."/>
            <person name="Wu D."/>
            <person name="Spring S."/>
            <person name="Schroeder M."/>
            <person name="Kopitz M."/>
            <person name="Brambilla E."/>
            <person name="Klenk H.-P."/>
            <person name="Eisen J.A."/>
        </authorList>
    </citation>
    <scope>NUCLEOTIDE SEQUENCE</scope>
    <source>
        <strain evidence="3">DSM 3403</strain>
    </source>
</reference>
<name>H8KW98_SOLCM</name>
<evidence type="ECO:0000256" key="1">
    <source>
        <dbReference type="SAM" id="Phobius"/>
    </source>
</evidence>
<feature type="transmembrane region" description="Helical" evidence="1">
    <location>
        <begin position="344"/>
        <end position="365"/>
    </location>
</feature>
<accession>H8KW98</accession>
<sequence>MKYTFKKFINDVHLWLGIASGLILFVVCLTGTIYTFEAEVDEFFNAEKFEAAYTYGAKPLPAEELVSILTAKHEGKLTAINIPEDKTRTYTISLKKSEKERRGTPYYIDQYTGEIKGTAKSKTGDFFLVVMRMHRWLLLDDSGGRIIVGVSTIIFVVLVISGLVLWWPSKLRLWKQGLKIKMSGNWKRTNHDLHNTLGFYSFILLLIMSLTGLCWSFDWYRNGLSTVLGDEIFKGRKEKPMISIAPSPDAKIITVEKIIAATDKELPYKADYQISFTKDSAAIVVYKTKMGFFALAASDKIQLDKYNGKTLKVERFEDKKFNEQIAASIRPLHTGEIFGTFSKILYFISCLIATSLPITGTIIWLNKLKKKPAKTAKKTVVSVEG</sequence>
<keyword evidence="4" id="KW-1185">Reference proteome</keyword>
<feature type="domain" description="PepSY" evidence="2">
    <location>
        <begin position="59"/>
        <end position="115"/>
    </location>
</feature>
<dbReference type="InterPro" id="IPR005625">
    <property type="entry name" value="PepSY-ass_TM"/>
</dbReference>
<evidence type="ECO:0000313" key="4">
    <source>
        <dbReference type="Proteomes" id="UP000007590"/>
    </source>
</evidence>
<gene>
    <name evidence="3" type="ordered locus">Solca_2867</name>
</gene>
<dbReference type="Pfam" id="PF03413">
    <property type="entry name" value="PepSY"/>
    <property type="match status" value="1"/>
</dbReference>
<dbReference type="Proteomes" id="UP000007590">
    <property type="component" value="Chromosome"/>
</dbReference>
<proteinExistence type="predicted"/>
<feature type="transmembrane region" description="Helical" evidence="1">
    <location>
        <begin position="146"/>
        <end position="167"/>
    </location>
</feature>
<keyword evidence="1" id="KW-0472">Membrane</keyword>
<evidence type="ECO:0000313" key="3">
    <source>
        <dbReference type="EMBL" id="AFD07890.1"/>
    </source>
</evidence>
<keyword evidence="1" id="KW-0812">Transmembrane</keyword>